<dbReference type="Gene3D" id="3.10.520.10">
    <property type="entry name" value="ApbE-like domains"/>
    <property type="match status" value="2"/>
</dbReference>
<comment type="caution">
    <text evidence="1">The sequence shown here is derived from an EMBL/GenBank/DDBJ whole genome shotgun (WGS) entry which is preliminary data.</text>
</comment>
<dbReference type="EMBL" id="PUFN01000009">
    <property type="protein sequence ID" value="TDG73527.1"/>
    <property type="molecule type" value="Genomic_DNA"/>
</dbReference>
<accession>A0A4R5NGD5</accession>
<evidence type="ECO:0000313" key="1">
    <source>
        <dbReference type="EMBL" id="TDG73527.1"/>
    </source>
</evidence>
<dbReference type="SUPFAM" id="SSF143631">
    <property type="entry name" value="ApbE-like"/>
    <property type="match status" value="1"/>
</dbReference>
<sequence>MKIKKYFFPNMIINQMNTQFKLEIATTKNNQILMEQMKLAHQNVEQFLMDVNRQFSPFAYDSLVSRFQRGDKTPLQESSDFAMIYNSTVLAEQMTDGIYTPYFAGKYDPTNLVQAWALEQAFNKYVTPLLKNSDIEGIWLSNDKQIKVATRPDSDFKWAIDINDSTKEEPVTTYYLQNGIIAMSENGFESVHMNLSDIKQTIVVGQNIVEASVWAEVGLLTTVTKFEDFVEAYDLSGLVMDKEEIPLIFSDGEIKTNEKKIS</sequence>
<dbReference type="RefSeq" id="WP_010018201.1">
    <property type="nucleotide sequence ID" value="NZ_PUFN01000009.1"/>
</dbReference>
<gene>
    <name evidence="1" type="ORF">C5L30_000466</name>
</gene>
<reference evidence="1 2" key="1">
    <citation type="journal article" date="2019" name="Appl. Microbiol. Biotechnol.">
        <title>Uncovering carbohydrate metabolism through a genotype-phenotype association study of 56 lactic acid bacteria genomes.</title>
        <authorList>
            <person name="Buron-Moles G."/>
            <person name="Chailyan A."/>
            <person name="Dolejs I."/>
            <person name="Forster J."/>
            <person name="Miks M.H."/>
        </authorList>
    </citation>
    <scope>NUCLEOTIDE SEQUENCE [LARGE SCALE GENOMIC DNA]</scope>
    <source>
        <strain evidence="1 2">ATCC 29644</strain>
    </source>
</reference>
<dbReference type="InterPro" id="IPR003374">
    <property type="entry name" value="ApbE-like_sf"/>
</dbReference>
<evidence type="ECO:0000313" key="2">
    <source>
        <dbReference type="Proteomes" id="UP000295257"/>
    </source>
</evidence>
<name>A0A4R5NGD5_9LACO</name>
<dbReference type="Proteomes" id="UP000295257">
    <property type="component" value="Unassembled WGS sequence"/>
</dbReference>
<keyword evidence="2" id="KW-1185">Reference proteome</keyword>
<dbReference type="STRING" id="1612.ABB44_03115"/>
<protein>
    <recommendedName>
        <fullName evidence="3">FAD:protein FMN transferase</fullName>
    </recommendedName>
</protein>
<dbReference type="AlphaFoldDB" id="A0A4R5NGD5"/>
<proteinExistence type="predicted"/>
<organism evidence="1 2">
    <name type="scientific">Companilactobacillus farciminis</name>
    <dbReference type="NCBI Taxonomy" id="1612"/>
    <lineage>
        <taxon>Bacteria</taxon>
        <taxon>Bacillati</taxon>
        <taxon>Bacillota</taxon>
        <taxon>Bacilli</taxon>
        <taxon>Lactobacillales</taxon>
        <taxon>Lactobacillaceae</taxon>
        <taxon>Companilactobacillus</taxon>
    </lineage>
</organism>
<evidence type="ECO:0008006" key="3">
    <source>
        <dbReference type="Google" id="ProtNLM"/>
    </source>
</evidence>